<evidence type="ECO:0000256" key="4">
    <source>
        <dbReference type="ARBA" id="ARBA00022692"/>
    </source>
</evidence>
<keyword evidence="6 9" id="KW-0472">Membrane</keyword>
<dbReference type="SUPFAM" id="SSF103481">
    <property type="entry name" value="Multidrug resistance efflux transporter EmrE"/>
    <property type="match status" value="1"/>
</dbReference>
<evidence type="ECO:0000313" key="10">
    <source>
        <dbReference type="EMBL" id="QBF82973.1"/>
    </source>
</evidence>
<evidence type="ECO:0000256" key="9">
    <source>
        <dbReference type="SAM" id="Phobius"/>
    </source>
</evidence>
<dbReference type="EMBL" id="CP036200">
    <property type="protein sequence ID" value="QBF82973.1"/>
    <property type="molecule type" value="Genomic_DNA"/>
</dbReference>
<keyword evidence="2" id="KW-0813">Transport</keyword>
<dbReference type="GO" id="GO:0005886">
    <property type="term" value="C:plasma membrane"/>
    <property type="evidence" value="ECO:0007669"/>
    <property type="project" value="UniProtKB-SubCell"/>
</dbReference>
<dbReference type="KEGG" id="smai:EXU30_09915"/>
<dbReference type="Pfam" id="PF00893">
    <property type="entry name" value="Multi_Drug_Res"/>
    <property type="match status" value="1"/>
</dbReference>
<evidence type="ECO:0000256" key="8">
    <source>
        <dbReference type="RuleBase" id="RU003942"/>
    </source>
</evidence>
<evidence type="ECO:0000256" key="5">
    <source>
        <dbReference type="ARBA" id="ARBA00022989"/>
    </source>
</evidence>
<comment type="similarity">
    <text evidence="7 8">Belongs to the drug/metabolite transporter (DMT) superfamily. Small multidrug resistance (SMR) (TC 2.A.7.1) family.</text>
</comment>
<evidence type="ECO:0000256" key="3">
    <source>
        <dbReference type="ARBA" id="ARBA00022475"/>
    </source>
</evidence>
<evidence type="ECO:0000256" key="7">
    <source>
        <dbReference type="ARBA" id="ARBA00038032"/>
    </source>
</evidence>
<dbReference type="InterPro" id="IPR037185">
    <property type="entry name" value="EmrE-like"/>
</dbReference>
<protein>
    <submittedName>
        <fullName evidence="10">QacE family quaternary ammonium compound efflux SMR transporter</fullName>
    </submittedName>
</protein>
<dbReference type="Proteomes" id="UP000291106">
    <property type="component" value="Chromosome"/>
</dbReference>
<dbReference type="GO" id="GO:0031460">
    <property type="term" value="P:glycine betaine transport"/>
    <property type="evidence" value="ECO:0007669"/>
    <property type="project" value="TreeGrafter"/>
</dbReference>
<feature type="transmembrane region" description="Helical" evidence="9">
    <location>
        <begin position="83"/>
        <end position="103"/>
    </location>
</feature>
<dbReference type="GO" id="GO:0015220">
    <property type="term" value="F:choline transmembrane transporter activity"/>
    <property type="evidence" value="ECO:0007669"/>
    <property type="project" value="TreeGrafter"/>
</dbReference>
<dbReference type="GO" id="GO:0015297">
    <property type="term" value="F:antiporter activity"/>
    <property type="evidence" value="ECO:0007669"/>
    <property type="project" value="TreeGrafter"/>
</dbReference>
<evidence type="ECO:0000313" key="11">
    <source>
        <dbReference type="Proteomes" id="UP000291106"/>
    </source>
</evidence>
<dbReference type="Gene3D" id="1.10.3730.20">
    <property type="match status" value="1"/>
</dbReference>
<dbReference type="InterPro" id="IPR045324">
    <property type="entry name" value="Small_multidrug_res"/>
</dbReference>
<comment type="subcellular location">
    <subcellularLocation>
        <location evidence="1 8">Cell membrane</location>
        <topology evidence="1 8">Multi-pass membrane protein</topology>
    </subcellularLocation>
</comment>
<dbReference type="PANTHER" id="PTHR30561:SF1">
    <property type="entry name" value="MULTIDRUG TRANSPORTER EMRE"/>
    <property type="match status" value="1"/>
</dbReference>
<evidence type="ECO:0000256" key="6">
    <source>
        <dbReference type="ARBA" id="ARBA00023136"/>
    </source>
</evidence>
<proteinExistence type="inferred from homology"/>
<keyword evidence="4 8" id="KW-0812">Transmembrane</keyword>
<sequence>MNSYICLSIAIVSEVIATCLLPVTAGFTRFLPSLGCALGYASAFYFLSLATANIPTAIAYAIWCGAGIILISLMGMLRGQIPNIETIIGMVLVIIGVAMINIYNPVQD</sequence>
<evidence type="ECO:0000256" key="2">
    <source>
        <dbReference type="ARBA" id="ARBA00022448"/>
    </source>
</evidence>
<dbReference type="PANTHER" id="PTHR30561">
    <property type="entry name" value="SMR FAMILY PROTON-DEPENDENT DRUG EFFLUX TRANSPORTER SUGE"/>
    <property type="match status" value="1"/>
</dbReference>
<evidence type="ECO:0000256" key="1">
    <source>
        <dbReference type="ARBA" id="ARBA00004651"/>
    </source>
</evidence>
<organism evidence="10 11">
    <name type="scientific">Shewanella maritima</name>
    <dbReference type="NCBI Taxonomy" id="2520507"/>
    <lineage>
        <taxon>Bacteria</taxon>
        <taxon>Pseudomonadati</taxon>
        <taxon>Pseudomonadota</taxon>
        <taxon>Gammaproteobacteria</taxon>
        <taxon>Alteromonadales</taxon>
        <taxon>Shewanellaceae</taxon>
        <taxon>Shewanella</taxon>
    </lineage>
</organism>
<reference evidence="10 11" key="1">
    <citation type="submission" date="2019-02" db="EMBL/GenBank/DDBJ databases">
        <title>Shewanella sp. D4-2 isolated from Dokdo Island.</title>
        <authorList>
            <person name="Baek K."/>
        </authorList>
    </citation>
    <scope>NUCLEOTIDE SEQUENCE [LARGE SCALE GENOMIC DNA]</scope>
    <source>
        <strain evidence="10 11">D4-2</strain>
    </source>
</reference>
<accession>A0A411PHE9</accession>
<keyword evidence="11" id="KW-1185">Reference proteome</keyword>
<gene>
    <name evidence="10" type="ORF">EXU30_09915</name>
</gene>
<feature type="transmembrane region" description="Helical" evidence="9">
    <location>
        <begin position="57"/>
        <end position="77"/>
    </location>
</feature>
<name>A0A411PHE9_9GAMM</name>
<dbReference type="InterPro" id="IPR000390">
    <property type="entry name" value="Small_drug/metabolite_transptr"/>
</dbReference>
<dbReference type="OrthoDB" id="9808638at2"/>
<keyword evidence="5 9" id="KW-1133">Transmembrane helix</keyword>
<dbReference type="GO" id="GO:0015199">
    <property type="term" value="F:amino-acid betaine transmembrane transporter activity"/>
    <property type="evidence" value="ECO:0007669"/>
    <property type="project" value="TreeGrafter"/>
</dbReference>
<keyword evidence="3" id="KW-1003">Cell membrane</keyword>
<dbReference type="RefSeq" id="WP_130599633.1">
    <property type="nucleotide sequence ID" value="NZ_CP036200.1"/>
</dbReference>
<feature type="transmembrane region" description="Helical" evidence="9">
    <location>
        <begin position="27"/>
        <end position="50"/>
    </location>
</feature>
<dbReference type="AlphaFoldDB" id="A0A411PHE9"/>